<name>A0ACD5XG49_AVESA</name>
<dbReference type="EnsemblPlants" id="AVESA.00010b.r2.4DG0784280.1">
    <property type="protein sequence ID" value="AVESA.00010b.r2.4DG0784280.1.CDS.1"/>
    <property type="gene ID" value="AVESA.00010b.r2.4DG0784280"/>
</dbReference>
<keyword evidence="2" id="KW-1185">Reference proteome</keyword>
<evidence type="ECO:0000313" key="2">
    <source>
        <dbReference type="Proteomes" id="UP001732700"/>
    </source>
</evidence>
<accession>A0ACD5XG49</accession>
<evidence type="ECO:0000313" key="1">
    <source>
        <dbReference type="EnsemblPlants" id="AVESA.00010b.r2.4DG0784280.1.CDS.1"/>
    </source>
</evidence>
<protein>
    <submittedName>
        <fullName evidence="1">Uncharacterized protein</fullName>
    </submittedName>
</protein>
<organism evidence="1 2">
    <name type="scientific">Avena sativa</name>
    <name type="common">Oat</name>
    <dbReference type="NCBI Taxonomy" id="4498"/>
    <lineage>
        <taxon>Eukaryota</taxon>
        <taxon>Viridiplantae</taxon>
        <taxon>Streptophyta</taxon>
        <taxon>Embryophyta</taxon>
        <taxon>Tracheophyta</taxon>
        <taxon>Spermatophyta</taxon>
        <taxon>Magnoliopsida</taxon>
        <taxon>Liliopsida</taxon>
        <taxon>Poales</taxon>
        <taxon>Poaceae</taxon>
        <taxon>BOP clade</taxon>
        <taxon>Pooideae</taxon>
        <taxon>Poodae</taxon>
        <taxon>Poeae</taxon>
        <taxon>Poeae Chloroplast Group 1 (Aveneae type)</taxon>
        <taxon>Aveninae</taxon>
        <taxon>Avena</taxon>
    </lineage>
</organism>
<sequence length="254" mass="27370">MVSLLSSLLCTAIAAPYDPVLLPASQWPRVRSTNGAIHVTLHATPLHLGPATCILISAHACISSRLTSSQPCRHRSWSPPSLLRSSREYVLLVKSGMAASKGARKSLVSRTLERCRSGLARGGGKVSAGTAPGCFSVYVGQERERFVVRADRANHPLFRRLLDDAEREYGYTAQGPLVLPCSVDAFLDILWHMDNDEDQEHDDAVASPICGMPRGGSKGRAAGYRVLSPANSSPASFFFSPRASPATTTDGKRR</sequence>
<reference evidence="1" key="1">
    <citation type="submission" date="2021-05" db="EMBL/GenBank/DDBJ databases">
        <authorList>
            <person name="Scholz U."/>
            <person name="Mascher M."/>
            <person name="Fiebig A."/>
        </authorList>
    </citation>
    <scope>NUCLEOTIDE SEQUENCE [LARGE SCALE GENOMIC DNA]</scope>
</reference>
<proteinExistence type="predicted"/>
<reference evidence="1" key="2">
    <citation type="submission" date="2025-09" db="UniProtKB">
        <authorList>
            <consortium name="EnsemblPlants"/>
        </authorList>
    </citation>
    <scope>IDENTIFICATION</scope>
</reference>
<dbReference type="Proteomes" id="UP001732700">
    <property type="component" value="Chromosome 4D"/>
</dbReference>